<organism evidence="6 7">
    <name type="scientific">Pseudomarimonas arenosa</name>
    <dbReference type="NCBI Taxonomy" id="2774145"/>
    <lineage>
        <taxon>Bacteria</taxon>
        <taxon>Pseudomonadati</taxon>
        <taxon>Pseudomonadota</taxon>
        <taxon>Gammaproteobacteria</taxon>
        <taxon>Lysobacterales</taxon>
        <taxon>Lysobacteraceae</taxon>
        <taxon>Pseudomarimonas</taxon>
    </lineage>
</organism>
<protein>
    <recommendedName>
        <fullName evidence="5">Dual-action ribosomal maturation protein DarP</fullName>
    </recommendedName>
    <alternativeName>
        <fullName evidence="5">Large ribosomal subunit assembly factor DarP</fullName>
    </alternativeName>
</protein>
<dbReference type="InterPro" id="IPR023153">
    <property type="entry name" value="DarP_sf"/>
</dbReference>
<sequence length="181" mass="21070">MRGRDPESGDFLAPSRSQRKREAEAVLELAEKLVALSTQQLGGLPIADHLRDAIRDTQRITSHIARKRQLHYLAKLMRREDDEELQAIRDALHHEGAEARRETALLHRLESWRQRLLNEGDAALGQLAELFPELDRHHMRQLMRNARDEHLHNKPPQAFREIFRELKTLFDSGRPSGDEEE</sequence>
<dbReference type="HAMAP" id="MF_00765">
    <property type="entry name" value="DarP"/>
    <property type="match status" value="1"/>
</dbReference>
<dbReference type="Pfam" id="PF04751">
    <property type="entry name" value="DarP"/>
    <property type="match status" value="1"/>
</dbReference>
<evidence type="ECO:0000256" key="5">
    <source>
        <dbReference type="HAMAP-Rule" id="MF_00765"/>
    </source>
</evidence>
<dbReference type="InterPro" id="IPR006839">
    <property type="entry name" value="DarP"/>
</dbReference>
<evidence type="ECO:0000313" key="7">
    <source>
        <dbReference type="Proteomes" id="UP000613768"/>
    </source>
</evidence>
<evidence type="ECO:0000256" key="4">
    <source>
        <dbReference type="ARBA" id="ARBA00022884"/>
    </source>
</evidence>
<keyword evidence="3 5" id="KW-0699">rRNA-binding</keyword>
<dbReference type="NCBIfam" id="NF003593">
    <property type="entry name" value="PRK05255.1-1"/>
    <property type="match status" value="1"/>
</dbReference>
<comment type="similarity">
    <text evidence="5">Belongs to the DarP family.</text>
</comment>
<dbReference type="GO" id="GO:0019843">
    <property type="term" value="F:rRNA binding"/>
    <property type="evidence" value="ECO:0007669"/>
    <property type="project" value="UniProtKB-UniRule"/>
</dbReference>
<dbReference type="GO" id="GO:0043022">
    <property type="term" value="F:ribosome binding"/>
    <property type="evidence" value="ECO:0007669"/>
    <property type="project" value="UniProtKB-UniRule"/>
</dbReference>
<dbReference type="GO" id="GO:0005829">
    <property type="term" value="C:cytosol"/>
    <property type="evidence" value="ECO:0007669"/>
    <property type="project" value="TreeGrafter"/>
</dbReference>
<dbReference type="RefSeq" id="WP_192030420.1">
    <property type="nucleotide sequence ID" value="NZ_JACYTR010000037.1"/>
</dbReference>
<gene>
    <name evidence="5" type="primary">darP</name>
    <name evidence="6" type="ORF">IFO71_14750</name>
</gene>
<keyword evidence="7" id="KW-1185">Reference proteome</keyword>
<dbReference type="Gene3D" id="1.10.60.30">
    <property type="entry name" value="PSPTO4464-like domains"/>
    <property type="match status" value="2"/>
</dbReference>
<dbReference type="PANTHER" id="PTHR38101:SF1">
    <property type="entry name" value="UPF0307 PROTEIN YJGA"/>
    <property type="match status" value="1"/>
</dbReference>
<keyword evidence="2 5" id="KW-0690">Ribosome biogenesis</keyword>
<dbReference type="Proteomes" id="UP000613768">
    <property type="component" value="Unassembled WGS sequence"/>
</dbReference>
<comment type="function">
    <text evidence="5">Member of a network of 50S ribosomal subunit biogenesis factors which assembles along the 30S-50S interface, preventing incorrect 23S rRNA structures from forming. Promotes peptidyl transferase center (PTC) maturation.</text>
</comment>
<reference evidence="6 7" key="1">
    <citation type="submission" date="2020-09" db="EMBL/GenBank/DDBJ databases">
        <title>Pseudoxanthomonas sp. CAU 1598 isolated from sand of Yaerae Beach.</title>
        <authorList>
            <person name="Kim W."/>
        </authorList>
    </citation>
    <scope>NUCLEOTIDE SEQUENCE [LARGE SCALE GENOMIC DNA]</scope>
    <source>
        <strain evidence="6 7">CAU 1598</strain>
    </source>
</reference>
<name>A0AAW3ZLH6_9GAMM</name>
<dbReference type="PANTHER" id="PTHR38101">
    <property type="entry name" value="UPF0307 PROTEIN YJGA"/>
    <property type="match status" value="1"/>
</dbReference>
<evidence type="ECO:0000256" key="3">
    <source>
        <dbReference type="ARBA" id="ARBA00022730"/>
    </source>
</evidence>
<keyword evidence="1 5" id="KW-0963">Cytoplasm</keyword>
<proteinExistence type="inferred from homology"/>
<dbReference type="EMBL" id="JACYTR010000037">
    <property type="protein sequence ID" value="MBD8526998.1"/>
    <property type="molecule type" value="Genomic_DNA"/>
</dbReference>
<dbReference type="GO" id="GO:1902626">
    <property type="term" value="P:assembly of large subunit precursor of preribosome"/>
    <property type="evidence" value="ECO:0007669"/>
    <property type="project" value="UniProtKB-UniRule"/>
</dbReference>
<evidence type="ECO:0000256" key="1">
    <source>
        <dbReference type="ARBA" id="ARBA00022490"/>
    </source>
</evidence>
<comment type="subcellular location">
    <subcellularLocation>
        <location evidence="5">Cytoplasm</location>
    </subcellularLocation>
    <text evidence="5">Associates with late stage pre-50S ribosomal subunits.</text>
</comment>
<keyword evidence="4 5" id="KW-0694">RNA-binding</keyword>
<dbReference type="SUPFAM" id="SSF158710">
    <property type="entry name" value="PSPTO4464-like"/>
    <property type="match status" value="1"/>
</dbReference>
<dbReference type="AlphaFoldDB" id="A0AAW3ZLH6"/>
<evidence type="ECO:0000313" key="6">
    <source>
        <dbReference type="EMBL" id="MBD8526998.1"/>
    </source>
</evidence>
<dbReference type="PIRSF" id="PIRSF016183">
    <property type="entry name" value="UCP016183"/>
    <property type="match status" value="1"/>
</dbReference>
<comment type="caution">
    <text evidence="6">The sequence shown here is derived from an EMBL/GenBank/DDBJ whole genome shotgun (WGS) entry which is preliminary data.</text>
</comment>
<evidence type="ECO:0000256" key="2">
    <source>
        <dbReference type="ARBA" id="ARBA00022517"/>
    </source>
</evidence>
<dbReference type="CDD" id="cd16331">
    <property type="entry name" value="YjgA-like"/>
    <property type="match status" value="1"/>
</dbReference>
<accession>A0AAW3ZLH6</accession>